<feature type="non-terminal residue" evidence="9">
    <location>
        <position position="163"/>
    </location>
</feature>
<name>A0A4S2MIC7_9PEZI</name>
<dbReference type="STRING" id="341454.A0A4S2MIC7"/>
<dbReference type="AlphaFoldDB" id="A0A4S2MIC7"/>
<accession>A0A4S2MIC7</accession>
<evidence type="ECO:0000313" key="9">
    <source>
        <dbReference type="EMBL" id="TGZ76542.1"/>
    </source>
</evidence>
<dbReference type="Pfam" id="PF11754">
    <property type="entry name" value="Velvet"/>
    <property type="match status" value="2"/>
</dbReference>
<organism evidence="9 10">
    <name type="scientific">Ascodesmis nigricans</name>
    <dbReference type="NCBI Taxonomy" id="341454"/>
    <lineage>
        <taxon>Eukaryota</taxon>
        <taxon>Fungi</taxon>
        <taxon>Dikarya</taxon>
        <taxon>Ascomycota</taxon>
        <taxon>Pezizomycotina</taxon>
        <taxon>Pezizomycetes</taxon>
        <taxon>Pezizales</taxon>
        <taxon>Ascodesmidaceae</taxon>
        <taxon>Ascodesmis</taxon>
    </lineage>
</organism>
<evidence type="ECO:0000256" key="7">
    <source>
        <dbReference type="ARBA" id="ARBA00038005"/>
    </source>
</evidence>
<dbReference type="PROSITE" id="PS51821">
    <property type="entry name" value="VELVET"/>
    <property type="match status" value="1"/>
</dbReference>
<dbReference type="Gene3D" id="2.60.40.3960">
    <property type="entry name" value="Velvet domain"/>
    <property type="match status" value="1"/>
</dbReference>
<dbReference type="InParanoid" id="A0A4S2MIC7"/>
<dbReference type="InterPro" id="IPR021740">
    <property type="entry name" value="Velvet"/>
</dbReference>
<keyword evidence="10" id="KW-1185">Reference proteome</keyword>
<evidence type="ECO:0000256" key="2">
    <source>
        <dbReference type="ARBA" id="ARBA00004496"/>
    </source>
</evidence>
<dbReference type="EMBL" id="ML220174">
    <property type="protein sequence ID" value="TGZ76542.1"/>
    <property type="molecule type" value="Genomic_DNA"/>
</dbReference>
<comment type="subcellular location">
    <subcellularLocation>
        <location evidence="2">Cytoplasm</location>
    </subcellularLocation>
    <subcellularLocation>
        <location evidence="1">Nucleus</location>
    </subcellularLocation>
</comment>
<dbReference type="InterPro" id="IPR038491">
    <property type="entry name" value="Velvet_dom_sf"/>
</dbReference>
<evidence type="ECO:0000313" key="10">
    <source>
        <dbReference type="Proteomes" id="UP000298138"/>
    </source>
</evidence>
<sequence length="163" mass="18070">MATAEFRQLPIHDVPETVAHFSRSLPDGQTLEYRLQVLQQPQRARACGQGAKSHADRRPVDPPPVVELRLFQGTGDNKQDVTFSYAANFFLYATLELARPIAQGRGMGSAPTSSPPVLTGVPVSGMAYLDRPAPAGYFIFPDLSVRHEGSYRLRFSLYEHINE</sequence>
<evidence type="ECO:0000256" key="4">
    <source>
        <dbReference type="ARBA" id="ARBA00023015"/>
    </source>
</evidence>
<comment type="similarity">
    <text evidence="7">Belongs to the velvet family. VeA subfamily.</text>
</comment>
<evidence type="ECO:0000259" key="8">
    <source>
        <dbReference type="PROSITE" id="PS51821"/>
    </source>
</evidence>
<evidence type="ECO:0000256" key="5">
    <source>
        <dbReference type="ARBA" id="ARBA00023163"/>
    </source>
</evidence>
<proteinExistence type="inferred from homology"/>
<evidence type="ECO:0000256" key="6">
    <source>
        <dbReference type="ARBA" id="ARBA00023242"/>
    </source>
</evidence>
<dbReference type="InterPro" id="IPR037525">
    <property type="entry name" value="Velvet_dom"/>
</dbReference>
<dbReference type="PANTHER" id="PTHR33572">
    <property type="entry name" value="SPORE DEVELOPMENT REGULATOR VOSA"/>
    <property type="match status" value="1"/>
</dbReference>
<keyword evidence="4" id="KW-0805">Transcription regulation</keyword>
<reference evidence="9 10" key="1">
    <citation type="submission" date="2019-04" db="EMBL/GenBank/DDBJ databases">
        <title>Comparative genomics and transcriptomics to analyze fruiting body development in filamentous ascomycetes.</title>
        <authorList>
            <consortium name="DOE Joint Genome Institute"/>
            <person name="Lutkenhaus R."/>
            <person name="Traeger S."/>
            <person name="Breuer J."/>
            <person name="Kuo A."/>
            <person name="Lipzen A."/>
            <person name="Pangilinan J."/>
            <person name="Dilworth D."/>
            <person name="Sandor L."/>
            <person name="Poggeler S."/>
            <person name="Barry K."/>
            <person name="Grigoriev I.V."/>
            <person name="Nowrousian M."/>
        </authorList>
    </citation>
    <scope>NUCLEOTIDE SEQUENCE [LARGE SCALE GENOMIC DNA]</scope>
    <source>
        <strain evidence="9 10">CBS 389.68</strain>
    </source>
</reference>
<evidence type="ECO:0000256" key="3">
    <source>
        <dbReference type="ARBA" id="ARBA00022490"/>
    </source>
</evidence>
<keyword evidence="3" id="KW-0963">Cytoplasm</keyword>
<dbReference type="GO" id="GO:0005737">
    <property type="term" value="C:cytoplasm"/>
    <property type="evidence" value="ECO:0007669"/>
    <property type="project" value="UniProtKB-SubCell"/>
</dbReference>
<keyword evidence="6" id="KW-0539">Nucleus</keyword>
<dbReference type="OrthoDB" id="5384689at2759"/>
<dbReference type="GO" id="GO:0005634">
    <property type="term" value="C:nucleus"/>
    <property type="evidence" value="ECO:0007669"/>
    <property type="project" value="UniProtKB-SubCell"/>
</dbReference>
<evidence type="ECO:0000256" key="1">
    <source>
        <dbReference type="ARBA" id="ARBA00004123"/>
    </source>
</evidence>
<protein>
    <recommendedName>
        <fullName evidence="8">Velvet domain-containing protein</fullName>
    </recommendedName>
</protein>
<keyword evidence="5" id="KW-0804">Transcription</keyword>
<dbReference type="Proteomes" id="UP000298138">
    <property type="component" value="Unassembled WGS sequence"/>
</dbReference>
<dbReference type="PANTHER" id="PTHR33572:SF14">
    <property type="entry name" value="DEVELOPMENTAL AND SECONDARY METABOLISM REGULATOR VEA"/>
    <property type="match status" value="1"/>
</dbReference>
<feature type="domain" description="Velvet" evidence="8">
    <location>
        <begin position="28"/>
        <end position="163"/>
    </location>
</feature>
<gene>
    <name evidence="9" type="ORF">EX30DRAFT_312319</name>
</gene>